<feature type="compositionally biased region" description="Low complexity" evidence="1">
    <location>
        <begin position="41"/>
        <end position="58"/>
    </location>
</feature>
<reference evidence="2 3" key="1">
    <citation type="submission" date="2024-04" db="EMBL/GenBank/DDBJ databases">
        <authorList>
            <person name="Fracassetti M."/>
        </authorList>
    </citation>
    <scope>NUCLEOTIDE SEQUENCE [LARGE SCALE GENOMIC DNA]</scope>
</reference>
<evidence type="ECO:0000313" key="3">
    <source>
        <dbReference type="Proteomes" id="UP001497516"/>
    </source>
</evidence>
<name>A0AAV2ESW8_9ROSI</name>
<evidence type="ECO:0000313" key="2">
    <source>
        <dbReference type="EMBL" id="CAL1389073.1"/>
    </source>
</evidence>
<dbReference type="Proteomes" id="UP001497516">
    <property type="component" value="Chromosome 5"/>
</dbReference>
<feature type="region of interest" description="Disordered" evidence="1">
    <location>
        <begin position="1"/>
        <end position="62"/>
    </location>
</feature>
<dbReference type="EMBL" id="OZ034818">
    <property type="protein sequence ID" value="CAL1389073.1"/>
    <property type="molecule type" value="Genomic_DNA"/>
</dbReference>
<evidence type="ECO:0000256" key="1">
    <source>
        <dbReference type="SAM" id="MobiDB-lite"/>
    </source>
</evidence>
<organism evidence="2 3">
    <name type="scientific">Linum trigynum</name>
    <dbReference type="NCBI Taxonomy" id="586398"/>
    <lineage>
        <taxon>Eukaryota</taxon>
        <taxon>Viridiplantae</taxon>
        <taxon>Streptophyta</taxon>
        <taxon>Embryophyta</taxon>
        <taxon>Tracheophyta</taxon>
        <taxon>Spermatophyta</taxon>
        <taxon>Magnoliopsida</taxon>
        <taxon>eudicotyledons</taxon>
        <taxon>Gunneridae</taxon>
        <taxon>Pentapetalae</taxon>
        <taxon>rosids</taxon>
        <taxon>fabids</taxon>
        <taxon>Malpighiales</taxon>
        <taxon>Linaceae</taxon>
        <taxon>Linum</taxon>
    </lineage>
</organism>
<sequence>MGRNSTRKVEAEQKAAGEKKAAVVEEPNEVETRQNEKQSEEQQQQPEQPVKTTTEEPQSTTYCKVTAPAKSCKVRGLRSLLTAATMGEGWEGGRRWGRERGG</sequence>
<dbReference type="AlphaFoldDB" id="A0AAV2ESW8"/>
<feature type="compositionally biased region" description="Basic and acidic residues" evidence="1">
    <location>
        <begin position="7"/>
        <end position="23"/>
    </location>
</feature>
<feature type="compositionally biased region" description="Basic and acidic residues" evidence="1">
    <location>
        <begin position="30"/>
        <end position="40"/>
    </location>
</feature>
<gene>
    <name evidence="2" type="ORF">LTRI10_LOCUS29959</name>
</gene>
<keyword evidence="3" id="KW-1185">Reference proteome</keyword>
<proteinExistence type="predicted"/>
<accession>A0AAV2ESW8</accession>
<protein>
    <submittedName>
        <fullName evidence="2">Uncharacterized protein</fullName>
    </submittedName>
</protein>